<reference evidence="1 2" key="1">
    <citation type="journal article" date="2013" name="Curr. Biol.">
        <title>The Genome of the Foraminiferan Reticulomyxa filosa.</title>
        <authorList>
            <person name="Glockner G."/>
            <person name="Hulsmann N."/>
            <person name="Schleicher M."/>
            <person name="Noegel A.A."/>
            <person name="Eichinger L."/>
            <person name="Gallinger C."/>
            <person name="Pawlowski J."/>
            <person name="Sierra R."/>
            <person name="Euteneuer U."/>
            <person name="Pillet L."/>
            <person name="Moustafa A."/>
            <person name="Platzer M."/>
            <person name="Groth M."/>
            <person name="Szafranski K."/>
            <person name="Schliwa M."/>
        </authorList>
    </citation>
    <scope>NUCLEOTIDE SEQUENCE [LARGE SCALE GENOMIC DNA]</scope>
</reference>
<dbReference type="Proteomes" id="UP000023152">
    <property type="component" value="Unassembled WGS sequence"/>
</dbReference>
<dbReference type="EMBL" id="ASPP01018799">
    <property type="protein sequence ID" value="ETO15780.1"/>
    <property type="molecule type" value="Genomic_DNA"/>
</dbReference>
<gene>
    <name evidence="1" type="ORF">RFI_21583</name>
</gene>
<dbReference type="AlphaFoldDB" id="X6MRQ5"/>
<organism evidence="1 2">
    <name type="scientific">Reticulomyxa filosa</name>
    <dbReference type="NCBI Taxonomy" id="46433"/>
    <lineage>
        <taxon>Eukaryota</taxon>
        <taxon>Sar</taxon>
        <taxon>Rhizaria</taxon>
        <taxon>Retaria</taxon>
        <taxon>Foraminifera</taxon>
        <taxon>Monothalamids</taxon>
        <taxon>Reticulomyxidae</taxon>
        <taxon>Reticulomyxa</taxon>
    </lineage>
</organism>
<evidence type="ECO:0000313" key="2">
    <source>
        <dbReference type="Proteomes" id="UP000023152"/>
    </source>
</evidence>
<accession>X6MRQ5</accession>
<name>X6MRQ5_RETFI</name>
<comment type="caution">
    <text evidence="1">The sequence shown here is derived from an EMBL/GenBank/DDBJ whole genome shotgun (WGS) entry which is preliminary data.</text>
</comment>
<evidence type="ECO:0000313" key="1">
    <source>
        <dbReference type="EMBL" id="ETO15780.1"/>
    </source>
</evidence>
<keyword evidence="2" id="KW-1185">Reference proteome</keyword>
<sequence>MYSFMTSHSLIRKQCYVIAHTIKDKSLLESNFLKVTSSDKSIDTPTLYEDNRFLKFLDFEKHQAIKDTIADRKKKQKGFDLKKLISLLAFKYYSNYNYYCKNTQKKTKKCTKQYVKIKIL</sequence>
<protein>
    <submittedName>
        <fullName evidence="1">Uncharacterized protein</fullName>
    </submittedName>
</protein>
<proteinExistence type="predicted"/>